<evidence type="ECO:0000313" key="3">
    <source>
        <dbReference type="EMBL" id="PIW14054.1"/>
    </source>
</evidence>
<dbReference type="PANTHER" id="PTHR33643:SF1">
    <property type="entry name" value="UREASE ACCESSORY PROTEIN D"/>
    <property type="match status" value="1"/>
</dbReference>
<organism evidence="3 4">
    <name type="scientific">bacterium (Candidatus Blackallbacteria) CG17_big_fil_post_rev_8_21_14_2_50_48_46</name>
    <dbReference type="NCBI Taxonomy" id="2014261"/>
    <lineage>
        <taxon>Bacteria</taxon>
        <taxon>Candidatus Blackallbacteria</taxon>
    </lineage>
</organism>
<comment type="similarity">
    <text evidence="1">Belongs to the UreD family.</text>
</comment>
<dbReference type="HAMAP" id="MF_01384">
    <property type="entry name" value="UreD"/>
    <property type="match status" value="1"/>
</dbReference>
<proteinExistence type="inferred from homology"/>
<keyword evidence="2" id="KW-0143">Chaperone</keyword>
<dbReference type="Pfam" id="PF01774">
    <property type="entry name" value="UreD"/>
    <property type="match status" value="1"/>
</dbReference>
<comment type="caution">
    <text evidence="3">The sequence shown here is derived from an EMBL/GenBank/DDBJ whole genome shotgun (WGS) entry which is preliminary data.</text>
</comment>
<dbReference type="InterPro" id="IPR002669">
    <property type="entry name" value="UreD"/>
</dbReference>
<reference evidence="3 4" key="1">
    <citation type="submission" date="2017-09" db="EMBL/GenBank/DDBJ databases">
        <title>Depth-based differentiation of microbial function through sediment-hosted aquifers and enrichment of novel symbionts in the deep terrestrial subsurface.</title>
        <authorList>
            <person name="Probst A.J."/>
            <person name="Ladd B."/>
            <person name="Jarett J.K."/>
            <person name="Geller-Mcgrath D.E."/>
            <person name="Sieber C.M."/>
            <person name="Emerson J.B."/>
            <person name="Anantharaman K."/>
            <person name="Thomas B.C."/>
            <person name="Malmstrom R."/>
            <person name="Stieglmeier M."/>
            <person name="Klingl A."/>
            <person name="Woyke T."/>
            <person name="Ryan C.M."/>
            <person name="Banfield J.F."/>
        </authorList>
    </citation>
    <scope>NUCLEOTIDE SEQUENCE [LARGE SCALE GENOMIC DNA]</scope>
    <source>
        <strain evidence="3">CG17_big_fil_post_rev_8_21_14_2_50_48_46</strain>
    </source>
</reference>
<accession>A0A2M7FXP8</accession>
<dbReference type="PANTHER" id="PTHR33643">
    <property type="entry name" value="UREASE ACCESSORY PROTEIN D"/>
    <property type="match status" value="1"/>
</dbReference>
<dbReference type="AlphaFoldDB" id="A0A2M7FXP8"/>
<evidence type="ECO:0000256" key="2">
    <source>
        <dbReference type="ARBA" id="ARBA00023186"/>
    </source>
</evidence>
<dbReference type="Proteomes" id="UP000231019">
    <property type="component" value="Unassembled WGS sequence"/>
</dbReference>
<evidence type="ECO:0008006" key="5">
    <source>
        <dbReference type="Google" id="ProtNLM"/>
    </source>
</evidence>
<dbReference type="GO" id="GO:0016151">
    <property type="term" value="F:nickel cation binding"/>
    <property type="evidence" value="ECO:0007669"/>
    <property type="project" value="InterPro"/>
</dbReference>
<dbReference type="EMBL" id="PFFQ01000065">
    <property type="protein sequence ID" value="PIW14054.1"/>
    <property type="molecule type" value="Genomic_DNA"/>
</dbReference>
<evidence type="ECO:0000256" key="1">
    <source>
        <dbReference type="ARBA" id="ARBA00007177"/>
    </source>
</evidence>
<name>A0A2M7FXP8_9BACT</name>
<evidence type="ECO:0000313" key="4">
    <source>
        <dbReference type="Proteomes" id="UP000231019"/>
    </source>
</evidence>
<protein>
    <recommendedName>
        <fullName evidence="5">Urease accessory protein UreD</fullName>
    </recommendedName>
</protein>
<gene>
    <name evidence="3" type="ORF">COW36_23760</name>
</gene>
<sequence>MHSQLQLQFRQCQGQTQLKTAFCSGALKVFRPFQIGPYALLQISSNAPGIHNGDRIEIEIEVEAGAQVILLHQSATKLHPKQAPEARQNIQIQIGPAAHLEYYPGLCLPFEGAHFSQTIEVSLAPQAQFGFFEAWSAGRLERGEAWRFKQLSSLLRINQQELPLYRDAFEITENSTLAGLTDGYPLWAHGFWHGLPNPPAAMQTPPGEATLAGWGPTPKGSHYYRALSRNSLAFQKTNRAYLEQRWKQSANLSIPWQRYASGLGF</sequence>